<dbReference type="PROSITE" id="PS51257">
    <property type="entry name" value="PROKAR_LIPOPROTEIN"/>
    <property type="match status" value="1"/>
</dbReference>
<keyword evidence="1" id="KW-1133">Transmembrane helix</keyword>
<evidence type="ECO:0000313" key="5">
    <source>
        <dbReference type="Proteomes" id="UP000045039"/>
    </source>
</evidence>
<dbReference type="PATRIC" id="fig|287.1477.peg.3905"/>
<proteinExistence type="predicted"/>
<protein>
    <submittedName>
        <fullName evidence="4">Uncharacterized protein</fullName>
    </submittedName>
</protein>
<name>A0A0F6UHF5_PSEAI</name>
<evidence type="ECO:0000313" key="4">
    <source>
        <dbReference type="EMBL" id="MZZ13423.1"/>
    </source>
</evidence>
<dbReference type="AlphaFoldDB" id="A0A0F6UHF5"/>
<gene>
    <name evidence="4" type="ORF">GUL26_14290</name>
    <name evidence="3" type="ORF">PAERUG_P19_London_7_VIM_2_05_10_04595</name>
</gene>
<reference evidence="5" key="2">
    <citation type="submission" date="2015-06" db="EMBL/GenBank/DDBJ databases">
        <authorList>
            <person name="Radhakrishnan Rajesh"/>
            <person name="Underwood Anthony"/>
            <person name="Al-Shahib Ali"/>
        </authorList>
    </citation>
    <scope>NUCLEOTIDE SEQUENCE [LARGE SCALE GENOMIC DNA]</scope>
    <source>
        <strain evidence="5">P19_London_7_VIM_2_05_10</strain>
    </source>
</reference>
<dbReference type="EMBL" id="CVVU01000223">
    <property type="protein sequence ID" value="CRP47617.1"/>
    <property type="molecule type" value="Genomic_DNA"/>
</dbReference>
<evidence type="ECO:0000256" key="1">
    <source>
        <dbReference type="SAM" id="Phobius"/>
    </source>
</evidence>
<keyword evidence="1" id="KW-0472">Membrane</keyword>
<sequence>MTKQFYPRLTENKNQEPSRQAWVFMVAMPAFVLGCIFTFAILWFGPVAVRDKVIAEYEADVMLLAKQLDEAEKYRRIPSPAAAN</sequence>
<reference evidence="3" key="3">
    <citation type="submission" date="2015-06" db="EMBL/GenBank/DDBJ databases">
        <authorList>
            <person name="Radhakrishnan R."/>
            <person name="Underwood A."/>
            <person name="Al-Shahib A."/>
        </authorList>
    </citation>
    <scope>NUCLEOTIDE SEQUENCE</scope>
    <source>
        <strain evidence="3">P19_London_7_VIM_2_05_10</strain>
    </source>
</reference>
<keyword evidence="1" id="KW-0812">Transmembrane</keyword>
<reference evidence="4" key="4">
    <citation type="submission" date="2020-01" db="EMBL/GenBank/DDBJ databases">
        <title>Bacteria Cultured from War Wounds Associated with the Conflict in Eastern Ukraine.</title>
        <authorList>
            <person name="Snesrud E."/>
            <person name="Galac M.R."/>
            <person name="Mc Gann P."/>
            <person name="Valentine K."/>
            <person name="Viacheslav K."/>
        </authorList>
    </citation>
    <scope>NUCLEOTIDE SEQUENCE</scope>
    <source>
        <strain evidence="4">VNMU148</strain>
    </source>
</reference>
<dbReference type="Proteomes" id="UP000045039">
    <property type="component" value="Unassembled WGS sequence"/>
</dbReference>
<dbReference type="RefSeq" id="WP_003099808.1">
    <property type="nucleotide sequence ID" value="NZ_AP040361.1"/>
</dbReference>
<reference evidence="2" key="1">
    <citation type="journal article" date="2015" name="MBio">
        <title>Phylogenetic Distribution of CRISPR-Cas Systems in Antibiotic-Resistant Pseudomonas aeruginosa.</title>
        <authorList>
            <person name="van Belkum A."/>
            <person name="Soriaga L.B."/>
            <person name="LaFave M.C."/>
            <person name="Akella S."/>
            <person name="Veyrieras J.B."/>
            <person name="Barbu E.M."/>
            <person name="Shortridge D."/>
            <person name="Blanc B."/>
            <person name="Hannum G."/>
            <person name="Zambardi G."/>
            <person name="Miller K."/>
            <person name="Enright M.C."/>
            <person name="Mugnier N."/>
            <person name="Brami D."/>
            <person name="Schicklin S."/>
            <person name="Felderman M."/>
            <person name="Schwartz A.S."/>
            <person name="Richardson T.H."/>
            <person name="Peterson T.C."/>
            <person name="Hubby B."/>
            <person name="Cady K.C."/>
        </authorList>
    </citation>
    <scope>NUCLEOTIDE SEQUENCE</scope>
    <source>
        <strain evidence="2">WH-SGI-V-07174</strain>
    </source>
</reference>
<dbReference type="Proteomes" id="UP000644192">
    <property type="component" value="Unassembled WGS sequence"/>
</dbReference>
<organism evidence="4 6">
    <name type="scientific">Pseudomonas aeruginosa</name>
    <dbReference type="NCBI Taxonomy" id="287"/>
    <lineage>
        <taxon>Bacteria</taxon>
        <taxon>Pseudomonadati</taxon>
        <taxon>Pseudomonadota</taxon>
        <taxon>Gammaproteobacteria</taxon>
        <taxon>Pseudomonadales</taxon>
        <taxon>Pseudomonadaceae</taxon>
        <taxon>Pseudomonas</taxon>
    </lineage>
</organism>
<dbReference type="EMBL" id="KT887560">
    <property type="protein sequence ID" value="ALY08316.1"/>
    <property type="molecule type" value="Genomic_DNA"/>
</dbReference>
<accession>A0A0F6UHF5</accession>
<feature type="transmembrane region" description="Helical" evidence="1">
    <location>
        <begin position="21"/>
        <end position="44"/>
    </location>
</feature>
<dbReference type="EMBL" id="WXZT01000010">
    <property type="protein sequence ID" value="MZZ13423.1"/>
    <property type="molecule type" value="Genomic_DNA"/>
</dbReference>
<evidence type="ECO:0000313" key="2">
    <source>
        <dbReference type="EMBL" id="ALY08316.1"/>
    </source>
</evidence>
<evidence type="ECO:0000313" key="6">
    <source>
        <dbReference type="Proteomes" id="UP000644192"/>
    </source>
</evidence>
<evidence type="ECO:0000313" key="3">
    <source>
        <dbReference type="EMBL" id="CRP47617.1"/>
    </source>
</evidence>